<dbReference type="GO" id="GO:0000155">
    <property type="term" value="F:phosphorelay sensor kinase activity"/>
    <property type="evidence" value="ECO:0007669"/>
    <property type="project" value="InterPro"/>
</dbReference>
<keyword evidence="7 13" id="KW-0418">Kinase</keyword>
<dbReference type="PANTHER" id="PTHR45436">
    <property type="entry name" value="SENSOR HISTIDINE KINASE YKOH"/>
    <property type="match status" value="1"/>
</dbReference>
<feature type="domain" description="Histidine kinase" evidence="11">
    <location>
        <begin position="463"/>
        <end position="680"/>
    </location>
</feature>
<evidence type="ECO:0000256" key="4">
    <source>
        <dbReference type="ARBA" id="ARBA00022553"/>
    </source>
</evidence>
<evidence type="ECO:0000256" key="9">
    <source>
        <dbReference type="ARBA" id="ARBA00023012"/>
    </source>
</evidence>
<evidence type="ECO:0000313" key="13">
    <source>
        <dbReference type="EMBL" id="ACR13311.1"/>
    </source>
</evidence>
<dbReference type="Gene3D" id="1.10.287.130">
    <property type="match status" value="1"/>
</dbReference>
<dbReference type="InterPro" id="IPR005467">
    <property type="entry name" value="His_kinase_dom"/>
</dbReference>
<dbReference type="InterPro" id="IPR022510">
    <property type="entry name" value="Sortase_His-kinase"/>
</dbReference>
<evidence type="ECO:0000256" key="8">
    <source>
        <dbReference type="ARBA" id="ARBA00022989"/>
    </source>
</evidence>
<evidence type="ECO:0000259" key="12">
    <source>
        <dbReference type="PROSITE" id="PS50885"/>
    </source>
</evidence>
<dbReference type="CDD" id="cd00082">
    <property type="entry name" value="HisKA"/>
    <property type="match status" value="1"/>
</dbReference>
<keyword evidence="9" id="KW-0902">Two-component regulatory system</keyword>
<dbReference type="PROSITE" id="PS50885">
    <property type="entry name" value="HAMP"/>
    <property type="match status" value="1"/>
</dbReference>
<feature type="domain" description="HAMP" evidence="12">
    <location>
        <begin position="400"/>
        <end position="455"/>
    </location>
</feature>
<dbReference type="PROSITE" id="PS50109">
    <property type="entry name" value="HIS_KIN"/>
    <property type="match status" value="1"/>
</dbReference>
<dbReference type="STRING" id="377629.TERTU_0966"/>
<dbReference type="GO" id="GO:0016020">
    <property type="term" value="C:membrane"/>
    <property type="evidence" value="ECO:0007669"/>
    <property type="project" value="UniProtKB-SubCell"/>
</dbReference>
<evidence type="ECO:0000256" key="6">
    <source>
        <dbReference type="ARBA" id="ARBA00022692"/>
    </source>
</evidence>
<dbReference type="SUPFAM" id="SSF55874">
    <property type="entry name" value="ATPase domain of HSP90 chaperone/DNA topoisomerase II/histidine kinase"/>
    <property type="match status" value="1"/>
</dbReference>
<dbReference type="PANTHER" id="PTHR45436:SF5">
    <property type="entry name" value="SENSOR HISTIDINE KINASE TRCS"/>
    <property type="match status" value="1"/>
</dbReference>
<dbReference type="SMART" id="SM00387">
    <property type="entry name" value="HATPase_c"/>
    <property type="match status" value="1"/>
</dbReference>
<protein>
    <recommendedName>
        <fullName evidence="3">histidine kinase</fullName>
        <ecNumber evidence="3">2.7.13.3</ecNumber>
    </recommendedName>
</protein>
<comment type="catalytic activity">
    <reaction evidence="1">
        <text>ATP + protein L-histidine = ADP + protein N-phospho-L-histidine.</text>
        <dbReference type="EC" id="2.7.13.3"/>
    </reaction>
</comment>
<organism evidence="13 14">
    <name type="scientific">Teredinibacter turnerae (strain ATCC 39867 / T7901)</name>
    <dbReference type="NCBI Taxonomy" id="377629"/>
    <lineage>
        <taxon>Bacteria</taxon>
        <taxon>Pseudomonadati</taxon>
        <taxon>Pseudomonadota</taxon>
        <taxon>Gammaproteobacteria</taxon>
        <taxon>Cellvibrionales</taxon>
        <taxon>Cellvibrionaceae</taxon>
        <taxon>Teredinibacter</taxon>
    </lineage>
</organism>
<dbReference type="HOGENOM" id="CLU_382958_0_0_6"/>
<evidence type="ECO:0000313" key="14">
    <source>
        <dbReference type="Proteomes" id="UP000009080"/>
    </source>
</evidence>
<dbReference type="InterPro" id="IPR036097">
    <property type="entry name" value="HisK_dim/P_sf"/>
</dbReference>
<dbReference type="EMBL" id="CP001614">
    <property type="protein sequence ID" value="ACR13311.1"/>
    <property type="molecule type" value="Genomic_DNA"/>
</dbReference>
<accession>C5BQB8</accession>
<keyword evidence="8 10" id="KW-1133">Transmembrane helix</keyword>
<evidence type="ECO:0000256" key="3">
    <source>
        <dbReference type="ARBA" id="ARBA00012438"/>
    </source>
</evidence>
<dbReference type="AlphaFoldDB" id="C5BQB8"/>
<evidence type="ECO:0000256" key="10">
    <source>
        <dbReference type="SAM" id="Phobius"/>
    </source>
</evidence>
<dbReference type="InterPro" id="IPR050428">
    <property type="entry name" value="TCS_sensor_his_kinase"/>
</dbReference>
<reference evidence="13 14" key="1">
    <citation type="journal article" date="2009" name="PLoS ONE">
        <title>The complete genome of Teredinibacter turnerae T7901: an intracellular endosymbiont of marine wood-boring bivalves (shipworms).</title>
        <authorList>
            <person name="Yang J.C."/>
            <person name="Madupu R."/>
            <person name="Durkin A.S."/>
            <person name="Ekborg N.A."/>
            <person name="Pedamallu C.S."/>
            <person name="Hostetler J.B."/>
            <person name="Radune D."/>
            <person name="Toms B.S."/>
            <person name="Henrissat B."/>
            <person name="Coutinho P.M."/>
            <person name="Schwarz S."/>
            <person name="Field L."/>
            <person name="Trindade-Silva A.E."/>
            <person name="Soares C.A.G."/>
            <person name="Elshahawi S."/>
            <person name="Hanora A."/>
            <person name="Schmidt E.W."/>
            <person name="Haygood M.G."/>
            <person name="Posfai J."/>
            <person name="Benner J."/>
            <person name="Madinger C."/>
            <person name="Nove J."/>
            <person name="Anton B."/>
            <person name="Chaudhary K."/>
            <person name="Foster J."/>
            <person name="Holman A."/>
            <person name="Kumar S."/>
            <person name="Lessard P.A."/>
            <person name="Luyten Y.A."/>
            <person name="Slatko B."/>
            <person name="Wood N."/>
            <person name="Wu B."/>
            <person name="Teplitski M."/>
            <person name="Mougous J.D."/>
            <person name="Ward N."/>
            <person name="Eisen J.A."/>
            <person name="Badger J.H."/>
            <person name="Distel D.L."/>
        </authorList>
    </citation>
    <scope>NUCLEOTIDE SEQUENCE [LARGE SCALE GENOMIC DNA]</scope>
    <source>
        <strain evidence="14">ATCC 39867 / T7901</strain>
    </source>
</reference>
<dbReference type="Pfam" id="PF00512">
    <property type="entry name" value="HisKA"/>
    <property type="match status" value="1"/>
</dbReference>
<dbReference type="RefSeq" id="WP_015819424.1">
    <property type="nucleotide sequence ID" value="NC_012997.1"/>
</dbReference>
<keyword evidence="5" id="KW-0808">Transferase</keyword>
<dbReference type="SMART" id="SM00388">
    <property type="entry name" value="HisKA"/>
    <property type="match status" value="1"/>
</dbReference>
<dbReference type="Pfam" id="PF02518">
    <property type="entry name" value="HATPase_c"/>
    <property type="match status" value="1"/>
</dbReference>
<evidence type="ECO:0000256" key="1">
    <source>
        <dbReference type="ARBA" id="ARBA00000085"/>
    </source>
</evidence>
<comment type="subcellular location">
    <subcellularLocation>
        <location evidence="2">Membrane</location>
    </subcellularLocation>
</comment>
<dbReference type="InterPro" id="IPR003661">
    <property type="entry name" value="HisK_dim/P_dom"/>
</dbReference>
<evidence type="ECO:0000256" key="5">
    <source>
        <dbReference type="ARBA" id="ARBA00022679"/>
    </source>
</evidence>
<evidence type="ECO:0000256" key="2">
    <source>
        <dbReference type="ARBA" id="ARBA00004370"/>
    </source>
</evidence>
<dbReference type="eggNOG" id="COG2205">
    <property type="taxonomic scope" value="Bacteria"/>
</dbReference>
<dbReference type="Proteomes" id="UP000009080">
    <property type="component" value="Chromosome"/>
</dbReference>
<evidence type="ECO:0000259" key="11">
    <source>
        <dbReference type="PROSITE" id="PS50109"/>
    </source>
</evidence>
<dbReference type="OrthoDB" id="6735159at2"/>
<proteinExistence type="predicted"/>
<keyword evidence="4" id="KW-0597">Phosphoprotein</keyword>
<dbReference type="Gene3D" id="3.30.565.10">
    <property type="entry name" value="Histidine kinase-like ATPase, C-terminal domain"/>
    <property type="match status" value="1"/>
</dbReference>
<sequence length="680" mass="74293">MKLRKQLLIVSLITLTLPWVGCRYIGEMEQTLRDSQSEALIAMSKAIAARMGSDSTIVAELDRLNPPRDSSPVFAHNLPAAPLVDGYQTDWQEQQLASQSLRGPGGALRAQFTAGSFAGSLYLVLVVHDDTRSYYQPTQPTPLVVDHLLLQLPDSEGAIKTLLIAASGQGRVTAGWLTGTQLEPEYQLTGVLSETATGYILELKMPLSWAANGLGLRLVDQSKADDASNFTSGIPPLVTESALLTRELGIFAREGVRLQIATRGTRPVAREGGITGSRNKPGFENHGFFHWLYLLSVGNRELPALDDSIHTGLLDTPEIHSALASTQAAPSGWYQTGTQQLVRVAAPIYTSTHPHPLAVVVAEQSSESLARLTSSAFYRLMVYSILVTLAASLTLILYASWLSFRIRKLSRAAANAISDQGRISDQFPVFTSRDELGDLSRNYATLLARLREYTNYLRTLSSKLSHELRTPLAIVRSSLDNLEFEELSAGAKVYAERAREGTSRLSNILNAMSAASRVEQAIGAAEVELIPCDELLTNLKAAYEDVYQHADFSLNIRREDGPLTLQGSGELLVQMLDKLVDNAADFCPRDGRIELGLYHAQGHLVFTVHNEGPPLPSSMHGQLFDSMVSVRDQSSGQAGQHLGLGLYIVRLIVDFHRGQVHCYNLPDNSGVIFEIRLPAA</sequence>
<dbReference type="KEGG" id="ttu:TERTU_0966"/>
<keyword evidence="10" id="KW-0472">Membrane</keyword>
<feature type="transmembrane region" description="Helical" evidence="10">
    <location>
        <begin position="380"/>
        <end position="401"/>
    </location>
</feature>
<dbReference type="SUPFAM" id="SSF47384">
    <property type="entry name" value="Homodimeric domain of signal transducing histidine kinase"/>
    <property type="match status" value="1"/>
</dbReference>
<keyword evidence="6 10" id="KW-0812">Transmembrane</keyword>
<dbReference type="InterPro" id="IPR036890">
    <property type="entry name" value="HATPase_C_sf"/>
</dbReference>
<dbReference type="NCBIfam" id="TIGR03785">
    <property type="entry name" value="marine_sort_HK"/>
    <property type="match status" value="1"/>
</dbReference>
<dbReference type="Gene3D" id="6.10.340.10">
    <property type="match status" value="1"/>
</dbReference>
<dbReference type="EC" id="2.7.13.3" evidence="3"/>
<name>C5BQB8_TERTT</name>
<dbReference type="InterPro" id="IPR003594">
    <property type="entry name" value="HATPase_dom"/>
</dbReference>
<gene>
    <name evidence="13" type="ordered locus">TERTU_0966</name>
</gene>
<dbReference type="CDD" id="cd09622">
    <property type="entry name" value="CBM9_like_HisKa"/>
    <property type="match status" value="1"/>
</dbReference>
<dbReference type="InterPro" id="IPR003660">
    <property type="entry name" value="HAMP_dom"/>
</dbReference>
<keyword evidence="14" id="KW-1185">Reference proteome</keyword>
<evidence type="ECO:0000256" key="7">
    <source>
        <dbReference type="ARBA" id="ARBA00022777"/>
    </source>
</evidence>